<evidence type="ECO:0000259" key="9">
    <source>
        <dbReference type="PROSITE" id="PS51192"/>
    </source>
</evidence>
<dbReference type="Pfam" id="PF23235">
    <property type="entry name" value="WHD_3rd_Lhr"/>
    <property type="match status" value="1"/>
</dbReference>
<sequence length="1477" mass="162953">MNLPIPKDAALAGFHPAVSAWFSSTFPTVTAAQARAWPLIRQRRSTLIAAPTGSGKTLTAFLAVLDDLVHRGLENPAGLPDETLVVYVSPLKALSNDIRINLQNPLAGITEQLRQMGLPELQITTAVRTGDTPQKDRAAMRKRAPHILVTTPESLYVLLGSESGRKMLGSTRTVIIDEIHAIAAGKRGSHLALSLERLQALCAEPLTRIGLSATQKPIDAVARFLVGTDRPCEIIDIGHARPRDLGIEVPPVPLSAVMANDVWELVYDRLAELAREHRTTLIFVNTRRLAERLSRHLSERLGKHAVAAHHGSLAKEFRLDAEQRLKRGELQVLIATASLELGIDIGEVDLVCQISSPRSIAGFLQRVGRSGHQVGGTPKGRLFATTRDDLIECAALLDCVRRGELDTLHIPEAPLDVLAQQIIAEVSCKEWAEDALLALFRKASPYRDLDEKHYQALLTMLAEGYNGRQGIRSAYLHRDAVSRTLRGRRGAQLTAVTSGGTIPDNADYSVLLEPQGLSIGSVNEDFAVESIAGDVFQLGNTSYRILRVETGKVRVEDAQGQPPTIPFWLGEAPGRSDELSAAVARLQATLDLLLGASPGDLQPALDWLTATLGLNRASAEQLVDYLARARLTLGALPSQDTLLMERFFDESGGTQLIIHSPFGSRINRAWGLALRKRFCRTFNFELQAAASEDAIVLSLSTSHSFELDDVWRYLHSNSAEHILIQAILDAPLFGVRWRWNAGVALALPRFTGGRKVAPQLQRMKSEDLIASVFPDQIACLENLAGEREVPEHPLVEQTLDDCLHEAMDSDGWLNLLRRMERGEVRLISRDLPAPSPLAAEILSARPYSFLDDAPLEERRTQAVINRRWSDPQSTDDLGALDADAINAVREEAWPTPTNADEMHEALMSLACISDLEVQAGEHWREWLDALTASGRACRLAVPPVTAKEKLREQARSHIQPRSASWNTVNCGSEPAREDGLTVTTHPQPGSLWLARERLTYLLALYPQATLQPQQEALPGFNEPWTLEEALVEVLRARLGAFGPLPLAAIAEPLALPIPQVNQALAQLEREGYVLRGKFTPGATVEEWCERHLLARIHRYTVKRLRREIEPVALQDFMRFLFDWQHLSSATRAQGSAVLPAIVGQFEGYPAAASAWDSDLLPARLKDYSPSWLDELCRNGKLVWTRLSARQKVSGTALRSTPIVLLPRSQVGLWSALAEQTPVSELSAKTQKVYEALSQHGALFFDELIHEAHLLRTELEIALQELVGAGLVNADSFAGLRALITPASKRQQRSSRRGRGAFVGGMDDAGRWALLRRGPLMENSQSASPETLEHVAMTLLRRYGVVFWRLLEREADWLPSWRELLRTFHRLEARGEIRGGRFVSGLAGEQFALPEAIPLLREVRRRAHDGNLIAVCGVDPLNLAGTLLPGAKVPALASNRLVYRDGVPVAAEIAGKQVFWTELDQVAMEQVRSKLIRH</sequence>
<keyword evidence="7" id="KW-0234">DNA repair</keyword>
<dbReference type="InterPro" id="IPR027417">
    <property type="entry name" value="P-loop_NTPase"/>
</dbReference>
<dbReference type="SUPFAM" id="SSF52540">
    <property type="entry name" value="P-loop containing nucleoside triphosphate hydrolases"/>
    <property type="match status" value="1"/>
</dbReference>
<evidence type="ECO:0000256" key="7">
    <source>
        <dbReference type="ARBA" id="ARBA00023204"/>
    </source>
</evidence>
<keyword evidence="5" id="KW-0067">ATP-binding</keyword>
<dbReference type="Pfam" id="PF19306">
    <property type="entry name" value="WHD_Lhr"/>
    <property type="match status" value="1"/>
</dbReference>
<comment type="caution">
    <text evidence="11">The sequence shown here is derived from an EMBL/GenBank/DDBJ whole genome shotgun (WGS) entry which is preliminary data.</text>
</comment>
<dbReference type="InterPro" id="IPR013701">
    <property type="entry name" value="Lhr-like_DEAD/DEAH_assoc"/>
</dbReference>
<dbReference type="Pfam" id="PF00270">
    <property type="entry name" value="DEAD"/>
    <property type="match status" value="1"/>
</dbReference>
<dbReference type="GO" id="GO:0005524">
    <property type="term" value="F:ATP binding"/>
    <property type="evidence" value="ECO:0007669"/>
    <property type="project" value="UniProtKB-KW"/>
</dbReference>
<dbReference type="PANTHER" id="PTHR47962:SF5">
    <property type="entry name" value="ATP-DEPENDENT HELICASE LHR-RELATED"/>
    <property type="match status" value="1"/>
</dbReference>
<name>A0A5C4KU77_PSEJE</name>
<keyword evidence="1" id="KW-0547">Nucleotide-binding</keyword>
<dbReference type="InterPro" id="IPR045628">
    <property type="entry name" value="Lhr_WH_dom"/>
</dbReference>
<dbReference type="Proteomes" id="UP000306272">
    <property type="component" value="Unassembled WGS sequence"/>
</dbReference>
<protein>
    <submittedName>
        <fullName evidence="11">DEAD/DEAH box helicase</fullName>
    </submittedName>
</protein>
<evidence type="ECO:0000256" key="1">
    <source>
        <dbReference type="ARBA" id="ARBA00022741"/>
    </source>
</evidence>
<proteinExistence type="predicted"/>
<evidence type="ECO:0000256" key="2">
    <source>
        <dbReference type="ARBA" id="ARBA00022763"/>
    </source>
</evidence>
<dbReference type="CDD" id="cd18796">
    <property type="entry name" value="SF2_C_LHR"/>
    <property type="match status" value="1"/>
</dbReference>
<evidence type="ECO:0000256" key="8">
    <source>
        <dbReference type="ARBA" id="ARBA00023235"/>
    </source>
</evidence>
<evidence type="ECO:0000256" key="6">
    <source>
        <dbReference type="ARBA" id="ARBA00023125"/>
    </source>
</evidence>
<feature type="domain" description="Helicase C-terminal" evidence="10">
    <location>
        <begin position="265"/>
        <end position="421"/>
    </location>
</feature>
<keyword evidence="12" id="KW-1185">Reference proteome</keyword>
<dbReference type="Pfam" id="PF08494">
    <property type="entry name" value="DEAD_assoc"/>
    <property type="match status" value="1"/>
</dbReference>
<dbReference type="Gene3D" id="3.40.50.300">
    <property type="entry name" value="P-loop containing nucleotide triphosphate hydrolases"/>
    <property type="match status" value="2"/>
</dbReference>
<gene>
    <name evidence="11" type="ORF">FHG55_22550</name>
</gene>
<dbReference type="InterPro" id="IPR055368">
    <property type="entry name" value="WH3_Lhr"/>
</dbReference>
<dbReference type="PROSITE" id="PS51192">
    <property type="entry name" value="HELICASE_ATP_BIND_1"/>
    <property type="match status" value="1"/>
</dbReference>
<keyword evidence="2" id="KW-0227">DNA damage</keyword>
<dbReference type="EMBL" id="VDDB01000016">
    <property type="protein sequence ID" value="TNB92406.1"/>
    <property type="molecule type" value="Genomic_DNA"/>
</dbReference>
<dbReference type="Pfam" id="PF00271">
    <property type="entry name" value="Helicase_C"/>
    <property type="match status" value="1"/>
</dbReference>
<dbReference type="InterPro" id="IPR001650">
    <property type="entry name" value="Helicase_C-like"/>
</dbReference>
<dbReference type="InterPro" id="IPR014001">
    <property type="entry name" value="Helicase_ATP-bd"/>
</dbReference>
<dbReference type="RefSeq" id="WP_139055390.1">
    <property type="nucleotide sequence ID" value="NZ_VDDB01000016.1"/>
</dbReference>
<dbReference type="InterPro" id="IPR011545">
    <property type="entry name" value="DEAD/DEAH_box_helicase_dom"/>
</dbReference>
<keyword evidence="8" id="KW-0413">Isomerase</keyword>
<evidence type="ECO:0000256" key="5">
    <source>
        <dbReference type="ARBA" id="ARBA00022840"/>
    </source>
</evidence>
<evidence type="ECO:0000256" key="4">
    <source>
        <dbReference type="ARBA" id="ARBA00022806"/>
    </source>
</evidence>
<feature type="domain" description="Helicase ATP-binding" evidence="9">
    <location>
        <begin position="37"/>
        <end position="233"/>
    </location>
</feature>
<evidence type="ECO:0000313" key="12">
    <source>
        <dbReference type="Proteomes" id="UP000306272"/>
    </source>
</evidence>
<reference evidence="11" key="1">
    <citation type="submission" date="2019-06" db="EMBL/GenBank/DDBJ databases">
        <title>Pseudomonas-derived Butenolides : (Bio)synthesis of Styrolides.</title>
        <authorList>
            <person name="Klapper M."/>
            <person name="Chowdhury S."/>
            <person name="Stallforth P."/>
        </authorList>
    </citation>
    <scope>NUCLEOTIDE SEQUENCE [LARGE SCALE GENOMIC DNA]</scope>
    <source>
        <strain evidence="11">EC-S101</strain>
    </source>
</reference>
<dbReference type="PROSITE" id="PS51194">
    <property type="entry name" value="HELICASE_CTER"/>
    <property type="match status" value="1"/>
</dbReference>
<dbReference type="InterPro" id="IPR052511">
    <property type="entry name" value="ATP-dep_Helicase"/>
</dbReference>
<keyword evidence="6" id="KW-0238">DNA-binding</keyword>
<dbReference type="SMART" id="SM00490">
    <property type="entry name" value="HELICc"/>
    <property type="match status" value="1"/>
</dbReference>
<dbReference type="SMART" id="SM00487">
    <property type="entry name" value="DEXDc"/>
    <property type="match status" value="1"/>
</dbReference>
<dbReference type="PANTHER" id="PTHR47962">
    <property type="entry name" value="ATP-DEPENDENT HELICASE LHR-RELATED-RELATED"/>
    <property type="match status" value="1"/>
</dbReference>
<keyword evidence="3" id="KW-0378">Hydrolase</keyword>
<evidence type="ECO:0000313" key="11">
    <source>
        <dbReference type="EMBL" id="TNB92406.1"/>
    </source>
</evidence>
<dbReference type="GO" id="GO:0006281">
    <property type="term" value="P:DNA repair"/>
    <property type="evidence" value="ECO:0007669"/>
    <property type="project" value="UniProtKB-KW"/>
</dbReference>
<dbReference type="GO" id="GO:0003677">
    <property type="term" value="F:DNA binding"/>
    <property type="evidence" value="ECO:0007669"/>
    <property type="project" value="UniProtKB-KW"/>
</dbReference>
<accession>A0A5C4KU77</accession>
<dbReference type="InterPro" id="IPR055367">
    <property type="entry name" value="WH4_Lhr"/>
</dbReference>
<evidence type="ECO:0000259" key="10">
    <source>
        <dbReference type="PROSITE" id="PS51194"/>
    </source>
</evidence>
<dbReference type="GO" id="GO:0016887">
    <property type="term" value="F:ATP hydrolysis activity"/>
    <property type="evidence" value="ECO:0007669"/>
    <property type="project" value="TreeGrafter"/>
</dbReference>
<dbReference type="GO" id="GO:0004386">
    <property type="term" value="F:helicase activity"/>
    <property type="evidence" value="ECO:0007669"/>
    <property type="project" value="UniProtKB-KW"/>
</dbReference>
<dbReference type="Pfam" id="PF23234">
    <property type="entry name" value="WHD_4th_Lhr"/>
    <property type="match status" value="1"/>
</dbReference>
<organism evidence="11 12">
    <name type="scientific">Pseudomonas jessenii</name>
    <dbReference type="NCBI Taxonomy" id="77298"/>
    <lineage>
        <taxon>Bacteria</taxon>
        <taxon>Pseudomonadati</taxon>
        <taxon>Pseudomonadota</taxon>
        <taxon>Gammaproteobacteria</taxon>
        <taxon>Pseudomonadales</taxon>
        <taxon>Pseudomonadaceae</taxon>
        <taxon>Pseudomonas</taxon>
    </lineage>
</organism>
<evidence type="ECO:0000256" key="3">
    <source>
        <dbReference type="ARBA" id="ARBA00022801"/>
    </source>
</evidence>
<keyword evidence="4 11" id="KW-0347">Helicase</keyword>